<dbReference type="RefSeq" id="WP_244533930.1">
    <property type="nucleotide sequence ID" value="NZ_FQWF01000011.1"/>
</dbReference>
<evidence type="ECO:0000313" key="1">
    <source>
        <dbReference type="EMBL" id="SHG87825.1"/>
    </source>
</evidence>
<reference evidence="2" key="1">
    <citation type="submission" date="2016-11" db="EMBL/GenBank/DDBJ databases">
        <authorList>
            <person name="Varghese N."/>
            <person name="Submissions S."/>
        </authorList>
    </citation>
    <scope>NUCLEOTIDE SEQUENCE [LARGE SCALE GENOMIC DNA]</scope>
    <source>
        <strain evidence="2">DSM 17659</strain>
    </source>
</reference>
<evidence type="ECO:0000313" key="2">
    <source>
        <dbReference type="Proteomes" id="UP000184020"/>
    </source>
</evidence>
<gene>
    <name evidence="1" type="ORF">SAMN05444372_11138</name>
</gene>
<dbReference type="STRING" id="229205.SAMN05444372_11138"/>
<organism evidence="1 2">
    <name type="scientific">Flavobacterium micromati</name>
    <dbReference type="NCBI Taxonomy" id="229205"/>
    <lineage>
        <taxon>Bacteria</taxon>
        <taxon>Pseudomonadati</taxon>
        <taxon>Bacteroidota</taxon>
        <taxon>Flavobacteriia</taxon>
        <taxon>Flavobacteriales</taxon>
        <taxon>Flavobacteriaceae</taxon>
        <taxon>Flavobacterium</taxon>
    </lineage>
</organism>
<name>A0A1M5NED1_9FLAO</name>
<proteinExistence type="predicted"/>
<dbReference type="EMBL" id="FQWF01000011">
    <property type="protein sequence ID" value="SHG87825.1"/>
    <property type="molecule type" value="Genomic_DNA"/>
</dbReference>
<sequence>MQTKTLRLCVLVARQTKKLVPYYAKAILKSKIITEIISTANPADEVNSIAYASF</sequence>
<dbReference type="AlphaFoldDB" id="A0A1M5NED1"/>
<keyword evidence="2" id="KW-1185">Reference proteome</keyword>
<dbReference type="Proteomes" id="UP000184020">
    <property type="component" value="Unassembled WGS sequence"/>
</dbReference>
<protein>
    <submittedName>
        <fullName evidence="1">Uncharacterized protein</fullName>
    </submittedName>
</protein>
<accession>A0A1M5NED1</accession>